<gene>
    <name evidence="2" type="ORF">WG66_6740</name>
</gene>
<evidence type="ECO:0000313" key="3">
    <source>
        <dbReference type="Proteomes" id="UP000054988"/>
    </source>
</evidence>
<proteinExistence type="predicted"/>
<dbReference type="Proteomes" id="UP000054988">
    <property type="component" value="Unassembled WGS sequence"/>
</dbReference>
<sequence length="35" mass="4070">MKSHSTRRRPIRINPGQPELDPPQSRSDLKAKCIR</sequence>
<feature type="region of interest" description="Disordered" evidence="1">
    <location>
        <begin position="1"/>
        <end position="35"/>
    </location>
</feature>
<evidence type="ECO:0000256" key="1">
    <source>
        <dbReference type="SAM" id="MobiDB-lite"/>
    </source>
</evidence>
<accession>A0A0W0FWI2</accession>
<reference evidence="2 3" key="1">
    <citation type="submission" date="2015-12" db="EMBL/GenBank/DDBJ databases">
        <title>Draft genome sequence of Moniliophthora roreri, the causal agent of frosty pod rot of cacao.</title>
        <authorList>
            <person name="Aime M.C."/>
            <person name="Diaz-Valderrama J.R."/>
            <person name="Kijpornyongpan T."/>
            <person name="Phillips-Mora W."/>
        </authorList>
    </citation>
    <scope>NUCLEOTIDE SEQUENCE [LARGE SCALE GENOMIC DNA]</scope>
    <source>
        <strain evidence="2 3">MCA 2952</strain>
    </source>
</reference>
<comment type="caution">
    <text evidence="2">The sequence shown here is derived from an EMBL/GenBank/DDBJ whole genome shotgun (WGS) entry which is preliminary data.</text>
</comment>
<dbReference type="EMBL" id="LATX01001561">
    <property type="protein sequence ID" value="KTB40684.1"/>
    <property type="molecule type" value="Genomic_DNA"/>
</dbReference>
<evidence type="ECO:0000313" key="2">
    <source>
        <dbReference type="EMBL" id="KTB40684.1"/>
    </source>
</evidence>
<protein>
    <submittedName>
        <fullName evidence="2">Uncharacterized protein</fullName>
    </submittedName>
</protein>
<name>A0A0W0FWI2_MONRR</name>
<feature type="compositionally biased region" description="Basic residues" evidence="1">
    <location>
        <begin position="1"/>
        <end position="11"/>
    </location>
</feature>
<organism evidence="2 3">
    <name type="scientific">Moniliophthora roreri</name>
    <name type="common">Frosty pod rot fungus</name>
    <name type="synonym">Monilia roreri</name>
    <dbReference type="NCBI Taxonomy" id="221103"/>
    <lineage>
        <taxon>Eukaryota</taxon>
        <taxon>Fungi</taxon>
        <taxon>Dikarya</taxon>
        <taxon>Basidiomycota</taxon>
        <taxon>Agaricomycotina</taxon>
        <taxon>Agaricomycetes</taxon>
        <taxon>Agaricomycetidae</taxon>
        <taxon>Agaricales</taxon>
        <taxon>Marasmiineae</taxon>
        <taxon>Marasmiaceae</taxon>
        <taxon>Moniliophthora</taxon>
    </lineage>
</organism>
<dbReference type="AlphaFoldDB" id="A0A0W0FWI2"/>